<protein>
    <submittedName>
        <fullName evidence="2">Uncharacterized protein</fullName>
    </submittedName>
</protein>
<evidence type="ECO:0000256" key="1">
    <source>
        <dbReference type="SAM" id="MobiDB-lite"/>
    </source>
</evidence>
<feature type="region of interest" description="Disordered" evidence="1">
    <location>
        <begin position="1"/>
        <end position="24"/>
    </location>
</feature>
<dbReference type="AlphaFoldDB" id="A0A0C9YG91"/>
<name>A0A0C9YG91_9AGAR</name>
<sequence>MGIEVSQTHEFEIHPTRRPHSTAKHCGKLEKVGPKDVLKIGVDGHHSQTLERFTSPT</sequence>
<gene>
    <name evidence="2" type="ORF">K443DRAFT_673916</name>
</gene>
<keyword evidence="3" id="KW-1185">Reference proteome</keyword>
<reference evidence="3" key="2">
    <citation type="submission" date="2015-01" db="EMBL/GenBank/DDBJ databases">
        <title>Evolutionary Origins and Diversification of the Mycorrhizal Mutualists.</title>
        <authorList>
            <consortium name="DOE Joint Genome Institute"/>
            <consortium name="Mycorrhizal Genomics Consortium"/>
            <person name="Kohler A."/>
            <person name="Kuo A."/>
            <person name="Nagy L.G."/>
            <person name="Floudas D."/>
            <person name="Copeland A."/>
            <person name="Barry K.W."/>
            <person name="Cichocki N."/>
            <person name="Veneault-Fourrey C."/>
            <person name="LaButti K."/>
            <person name="Lindquist E.A."/>
            <person name="Lipzen A."/>
            <person name="Lundell T."/>
            <person name="Morin E."/>
            <person name="Murat C."/>
            <person name="Riley R."/>
            <person name="Ohm R."/>
            <person name="Sun H."/>
            <person name="Tunlid A."/>
            <person name="Henrissat B."/>
            <person name="Grigoriev I.V."/>
            <person name="Hibbett D.S."/>
            <person name="Martin F."/>
        </authorList>
    </citation>
    <scope>NUCLEOTIDE SEQUENCE [LARGE SCALE GENOMIC DNA]</scope>
    <source>
        <strain evidence="3">LaAM-08-1</strain>
    </source>
</reference>
<evidence type="ECO:0000313" key="2">
    <source>
        <dbReference type="EMBL" id="KIK07023.1"/>
    </source>
</evidence>
<organism evidence="2 3">
    <name type="scientific">Laccaria amethystina LaAM-08-1</name>
    <dbReference type="NCBI Taxonomy" id="1095629"/>
    <lineage>
        <taxon>Eukaryota</taxon>
        <taxon>Fungi</taxon>
        <taxon>Dikarya</taxon>
        <taxon>Basidiomycota</taxon>
        <taxon>Agaricomycotina</taxon>
        <taxon>Agaricomycetes</taxon>
        <taxon>Agaricomycetidae</taxon>
        <taxon>Agaricales</taxon>
        <taxon>Agaricineae</taxon>
        <taxon>Hydnangiaceae</taxon>
        <taxon>Laccaria</taxon>
    </lineage>
</organism>
<evidence type="ECO:0000313" key="3">
    <source>
        <dbReference type="Proteomes" id="UP000054477"/>
    </source>
</evidence>
<reference evidence="2 3" key="1">
    <citation type="submission" date="2014-04" db="EMBL/GenBank/DDBJ databases">
        <authorList>
            <consortium name="DOE Joint Genome Institute"/>
            <person name="Kuo A."/>
            <person name="Kohler A."/>
            <person name="Nagy L.G."/>
            <person name="Floudas D."/>
            <person name="Copeland A."/>
            <person name="Barry K.W."/>
            <person name="Cichocki N."/>
            <person name="Veneault-Fourrey C."/>
            <person name="LaButti K."/>
            <person name="Lindquist E.A."/>
            <person name="Lipzen A."/>
            <person name="Lundell T."/>
            <person name="Morin E."/>
            <person name="Murat C."/>
            <person name="Sun H."/>
            <person name="Tunlid A."/>
            <person name="Henrissat B."/>
            <person name="Grigoriev I.V."/>
            <person name="Hibbett D.S."/>
            <person name="Martin F."/>
            <person name="Nordberg H.P."/>
            <person name="Cantor M.N."/>
            <person name="Hua S.X."/>
        </authorList>
    </citation>
    <scope>NUCLEOTIDE SEQUENCE [LARGE SCALE GENOMIC DNA]</scope>
    <source>
        <strain evidence="2 3">LaAM-08-1</strain>
    </source>
</reference>
<dbReference type="Proteomes" id="UP000054477">
    <property type="component" value="Unassembled WGS sequence"/>
</dbReference>
<dbReference type="EMBL" id="KN838550">
    <property type="protein sequence ID" value="KIK07023.1"/>
    <property type="molecule type" value="Genomic_DNA"/>
</dbReference>
<proteinExistence type="predicted"/>
<accession>A0A0C9YG91</accession>
<dbReference type="HOGENOM" id="CLU_2996809_0_0_1"/>